<reference evidence="3" key="1">
    <citation type="submission" date="2025-08" db="UniProtKB">
        <authorList>
            <consortium name="RefSeq"/>
        </authorList>
    </citation>
    <scope>IDENTIFICATION</scope>
</reference>
<feature type="region of interest" description="Disordered" evidence="1">
    <location>
        <begin position="109"/>
        <end position="131"/>
    </location>
</feature>
<dbReference type="Proteomes" id="UP000189703">
    <property type="component" value="Unplaced"/>
</dbReference>
<evidence type="ECO:0000313" key="3">
    <source>
        <dbReference type="RefSeq" id="XP_010259336.2"/>
    </source>
</evidence>
<gene>
    <name evidence="3" type="primary">LOC104598803</name>
</gene>
<protein>
    <submittedName>
        <fullName evidence="3">Uncharacterized protein LOC104598803</fullName>
    </submittedName>
</protein>
<proteinExistence type="predicted"/>
<accession>A0A1U7ZZM6</accession>
<dbReference type="KEGG" id="nnu:104598803"/>
<keyword evidence="2" id="KW-1185">Reference proteome</keyword>
<evidence type="ECO:0000313" key="2">
    <source>
        <dbReference type="Proteomes" id="UP000189703"/>
    </source>
</evidence>
<sequence length="131" mass="15108">MAYGFAVMIFQEKLKKSLEGLFRFVLVKINETLPLVKISAGLAIEKLKRTHPQGFGQPYKSYFAKHRLFFFTAETLTLEELREGLLLSSSETWRNQRTTQLTISPLRPIRMGSRSQGNTDTLPPRGWIRSF</sequence>
<dbReference type="AlphaFoldDB" id="A0A1U7ZZM6"/>
<evidence type="ECO:0000256" key="1">
    <source>
        <dbReference type="SAM" id="MobiDB-lite"/>
    </source>
</evidence>
<dbReference type="RefSeq" id="XP_010259336.2">
    <property type="nucleotide sequence ID" value="XM_010261034.2"/>
</dbReference>
<name>A0A1U7ZZM6_NELNU</name>
<dbReference type="GeneID" id="104598803"/>
<dbReference type="InParanoid" id="A0A1U7ZZM6"/>
<organism evidence="2 3">
    <name type="scientific">Nelumbo nucifera</name>
    <name type="common">Sacred lotus</name>
    <dbReference type="NCBI Taxonomy" id="4432"/>
    <lineage>
        <taxon>Eukaryota</taxon>
        <taxon>Viridiplantae</taxon>
        <taxon>Streptophyta</taxon>
        <taxon>Embryophyta</taxon>
        <taxon>Tracheophyta</taxon>
        <taxon>Spermatophyta</taxon>
        <taxon>Magnoliopsida</taxon>
        <taxon>Proteales</taxon>
        <taxon>Nelumbonaceae</taxon>
        <taxon>Nelumbo</taxon>
    </lineage>
</organism>